<name>A0A0B7NLJ9_9FUNG</name>
<dbReference type="AlphaFoldDB" id="A0A0B7NLJ9"/>
<protein>
    <submittedName>
        <fullName evidence="1">Uncharacterized protein</fullName>
    </submittedName>
</protein>
<proteinExistence type="predicted"/>
<dbReference type="Proteomes" id="UP000054107">
    <property type="component" value="Unassembled WGS sequence"/>
</dbReference>
<organism evidence="1 2">
    <name type="scientific">Parasitella parasitica</name>
    <dbReference type="NCBI Taxonomy" id="35722"/>
    <lineage>
        <taxon>Eukaryota</taxon>
        <taxon>Fungi</taxon>
        <taxon>Fungi incertae sedis</taxon>
        <taxon>Mucoromycota</taxon>
        <taxon>Mucoromycotina</taxon>
        <taxon>Mucoromycetes</taxon>
        <taxon>Mucorales</taxon>
        <taxon>Mucorineae</taxon>
        <taxon>Mucoraceae</taxon>
        <taxon>Parasitella</taxon>
    </lineage>
</organism>
<gene>
    <name evidence="1" type="primary">PARPA_10494.1 scaffold 40668</name>
</gene>
<evidence type="ECO:0000313" key="2">
    <source>
        <dbReference type="Proteomes" id="UP000054107"/>
    </source>
</evidence>
<keyword evidence="2" id="KW-1185">Reference proteome</keyword>
<dbReference type="STRING" id="35722.A0A0B7NLJ9"/>
<sequence>MGDTFENVSIKRIKKALTKFYRRLFSDPHLVAPGALVFVVASQAWVDTIEIPCERHSMNGPSMQRWFVGTILFLFEHTFQGEVYFLAFVEVMIRHATAEHDKSIPVVYKNQSRILQLALGNERPIDSKYAVIKVDDILLQVGLVQSLDDELKFSVIGNYHVFEQDMSLDAADIVNP</sequence>
<evidence type="ECO:0000313" key="1">
    <source>
        <dbReference type="EMBL" id="CEP16243.1"/>
    </source>
</evidence>
<dbReference type="EMBL" id="LN732941">
    <property type="protein sequence ID" value="CEP16243.1"/>
    <property type="molecule type" value="Genomic_DNA"/>
</dbReference>
<accession>A0A0B7NLJ9</accession>
<reference evidence="1 2" key="1">
    <citation type="submission" date="2014-09" db="EMBL/GenBank/DDBJ databases">
        <authorList>
            <person name="Ellenberger Sabrina"/>
        </authorList>
    </citation>
    <scope>NUCLEOTIDE SEQUENCE [LARGE SCALE GENOMIC DNA]</scope>
    <source>
        <strain evidence="1 2">CBS 412.66</strain>
    </source>
</reference>